<gene>
    <name evidence="1" type="ORF">Raf01_94260</name>
</gene>
<dbReference type="EMBL" id="BONZ01000121">
    <property type="protein sequence ID" value="GIH21254.1"/>
    <property type="molecule type" value="Genomic_DNA"/>
</dbReference>
<dbReference type="RefSeq" id="WP_203924646.1">
    <property type="nucleotide sequence ID" value="NZ_BONZ01000121.1"/>
</dbReference>
<protein>
    <submittedName>
        <fullName evidence="1">Uncharacterized protein</fullName>
    </submittedName>
</protein>
<organism evidence="1 2">
    <name type="scientific">Rugosimonospora africana</name>
    <dbReference type="NCBI Taxonomy" id="556532"/>
    <lineage>
        <taxon>Bacteria</taxon>
        <taxon>Bacillati</taxon>
        <taxon>Actinomycetota</taxon>
        <taxon>Actinomycetes</taxon>
        <taxon>Micromonosporales</taxon>
        <taxon>Micromonosporaceae</taxon>
        <taxon>Rugosimonospora</taxon>
    </lineage>
</organism>
<comment type="caution">
    <text evidence="1">The sequence shown here is derived from an EMBL/GenBank/DDBJ whole genome shotgun (WGS) entry which is preliminary data.</text>
</comment>
<reference evidence="1" key="1">
    <citation type="submission" date="2021-01" db="EMBL/GenBank/DDBJ databases">
        <title>Whole genome shotgun sequence of Rugosimonospora africana NBRC 104875.</title>
        <authorList>
            <person name="Komaki H."/>
            <person name="Tamura T."/>
        </authorList>
    </citation>
    <scope>NUCLEOTIDE SEQUENCE</scope>
    <source>
        <strain evidence="1">NBRC 104875</strain>
    </source>
</reference>
<proteinExistence type="predicted"/>
<sequence length="61" mass="6541">MQDTLSCLVRTVRALRAEGFTDLEAVTDVWLTLQAGDDLAATFLGATAIVQVANDHPGREP</sequence>
<accession>A0A8J3R3Q6</accession>
<dbReference type="AlphaFoldDB" id="A0A8J3R3Q6"/>
<evidence type="ECO:0000313" key="2">
    <source>
        <dbReference type="Proteomes" id="UP000642748"/>
    </source>
</evidence>
<dbReference type="Proteomes" id="UP000642748">
    <property type="component" value="Unassembled WGS sequence"/>
</dbReference>
<keyword evidence="2" id="KW-1185">Reference proteome</keyword>
<evidence type="ECO:0000313" key="1">
    <source>
        <dbReference type="EMBL" id="GIH21254.1"/>
    </source>
</evidence>
<name>A0A8J3R3Q6_9ACTN</name>